<dbReference type="Pfam" id="PF03098">
    <property type="entry name" value="An_peroxidase"/>
    <property type="match status" value="2"/>
</dbReference>
<organism evidence="9 10">
    <name type="scientific">Limimaricola variabilis</name>
    <dbReference type="NCBI Taxonomy" id="1492771"/>
    <lineage>
        <taxon>Bacteria</taxon>
        <taxon>Pseudomonadati</taxon>
        <taxon>Pseudomonadota</taxon>
        <taxon>Alphaproteobacteria</taxon>
        <taxon>Rhodobacterales</taxon>
        <taxon>Paracoccaceae</taxon>
        <taxon>Limimaricola</taxon>
    </lineage>
</organism>
<keyword evidence="4" id="KW-0800">Toxin</keyword>
<dbReference type="PROSITE" id="PS50292">
    <property type="entry name" value="PEROXIDASE_3"/>
    <property type="match status" value="1"/>
</dbReference>
<feature type="region of interest" description="Disordered" evidence="8">
    <location>
        <begin position="2088"/>
        <end position="2259"/>
    </location>
</feature>
<evidence type="ECO:0000313" key="10">
    <source>
        <dbReference type="Proteomes" id="UP000576152"/>
    </source>
</evidence>
<evidence type="ECO:0000256" key="3">
    <source>
        <dbReference type="ARBA" id="ARBA00022525"/>
    </source>
</evidence>
<keyword evidence="7" id="KW-0472">Membrane</keyword>
<dbReference type="InterPro" id="IPR037120">
    <property type="entry name" value="Haem_peroxidase_sf_animal"/>
</dbReference>
<sequence>MRLAPSPGAVSGCVAIDAFCHELKVPFYILLERMMAVKLNLNDIQFILDQIKIAEAHAAGTPLSELVDSPLQPLGLRTVDGSYNNFGAGREQWGASGELFPGLTNPSYPTGSGSFGNSAYPSNNDYGQPGNVVDSEPRLISNLIVDQTSTNPAAIYTALQHAGYEGNLLEAVATIRAKYDEIRSNPDWEKDTELRDGYEAYLEPYGIELDGWTIMLPNVAPDDGISAPYNALFTFFGQFFDHGLDLVKKGGNGTVFIPLSEDDPLYNVDPRLAHTNFMAVTRSTTSETGAGNVTTPWVDQNQTYTSHASHQVFLREYKADTAGKPLATGHLLDGVRGLATWADVKEQARTLLGIDLTDLDVTAVPELLVDPYGEFIRGENGLPQILAAFQKADDDADGNPILVPLYVEGNLDAPVNPSAIKLPAGTLVYDPASGSNRVIEEGETVSAARTGHAFLDDIAHNAAPVTDMNGQLVADGDSEAGNRVAQDGRGRNTEYDDELLDAHYITGDGRGNENIGLSAVHHIFHSEHNRQVEDIKTTIEASGNARLIAEWKLPDGSWDGERLFQAARFATEMQYQHLAFEEFARKIQPDVDIFVVQPDVELNPAILAEFAHVVYRFGHSMLNQTVDMIDADGNRTGSMDLFDAFLNPLAFGADTVNANGEVEATVTHREAAGAIIRGMTGQVGNEIDEFVTDTLRNQLLGIPLDLAAINIARGRETGMPTLNEARAQFMEMADGDTQLKPYENWSDFALNLKNPASIINFIAAYGTHESIRLATTIEGKRDAAFAIVMGGNGAPSDRMAFLNGTGTYANDLGGLQNIDLWVGGLAEKKMSFGGMLGSTFSFVFEMQMEQLQDADRFYYLSRVQGRNLLTELENNSLAKMAQANTDLGETDFALPADIFSTTDHIFYMDYAKQLAMTGKADPEHEEQTLGAFTKLVDRRDSEAVGVEASGLPTGVTFDHDARSLAGTVSQAGSYEMTFTSSYDNAPDRTHVVRIVAAEATPVEAAHLDFLVDDAFYNATYPDVAASGMDPDAHYAQFGWSEDRRPNAFFDSAYYMAQMPDKDWNGINPLVHYAEIGWKLGLDPAANFDTGAYLAAHPDVAAAGFNPLVHYLGHGRAEGRAIFDAEPSDAVPVEVGQAFSADVPQTVFGGDGIADYLRYNGADHTIISGSDRNDVIVGGDGDDAIWGNDGDDRIEAGYGVDMVNGGKGDDIITNSGTDIGETDMLKGDEGNDVIHAGSGMALLFGGEGKDFLMTGPDGSEARGGEGDDFLLGGEGQDALFGNGGDDWIEGGARADFIAGDNADIFFNSDVIGHDVLNGGRGDTDYDADSGDDIMVAGEGIQKNIGMWGHDWVIHKGQKVAANVDMNFPVFTTLPLEILRDRFSEVEGLSGWKHDDILRGDDRVADDGFELETEVEEERAVNEPGEEENGVVQEEEVIIPGVTVVTQKQEVGPTVYDPTPEGNFVHNELDQDGIDRISGLDKIITPDMMRAQAYRANGSWERLAEGEQGDITQVFVGGNILLGGGGSDLIEGRGGDDVIDGDAWLNVRISIRDANGVEIATAEGMSARVYSPSGIELHRGRPLSALMLERVYNPGQLHIVREILYDNSGTDRAFYWDDQENYAFDGTSDGRLVVEHVMVSESDAEDGNAGNPFDPITGKARSSDGRDILANIEELQFRDRVIGIINGTSANDTLNGTDGNNILIGMDGNDTINAGQGNDLLIGGRGDDQLNGGEHDDRLIGGLGNDTLDGGTGNDTYVMSMADGMDTITEGGGEGAQDRIILQTRGQALDGFSAHDSHAAGGRGDLVIDFNGQMITVAGHYTGGNAQTGVELINFEGGSIAGYNLGQADYRISRSDGSDNNRTGGAENDFIAGETARDVINGLDGNDLLFGGGGDDELYGGTGDDLLVGGQGNDVLNGGDGDDTITWEVGHGSDQMDGGEGYDTVHVGGDATAEAYAIYTRAEAASAFSYTGDAEIVIRRNGITVAELSNTENIVIDGKGGGDTFTVHGDFSDTDLAYKTITLKGSAAGETIDITGLASAHRIYFQSGGGDDKIIGTLRPQDVIELPKGAKASDYTVVDNADGTSTLTNGKGHAVVFTRGEGTPQIDDGDGDMEEPEDNDDEYEVPDTGGDNGFEPPEDDEMFEGEEPDGEQSEEDSEEEFEGEEAFDDEDAFEEGEEPEGEDQSEGDEEPEGEETSENDEDSEGEDAPEGEDEFEEEEPENAEEPEGEEANASDEDDDEDDDSAQPPVAAQPPATPTERADYIMGTAGNDMLVGLGGGDTILAGAGADIVSGGRGADFLSGDAGRDVIFGGAGDDDVLGGDGADMLYGDAGNDRILAGSGNDMVNAGAGSDVVFGGAGDDTFVAEVGDGNDTYYGDDFGGGYGNDTLDMSAITANITADLGTGAGGRGMVASSQTGRDVLQGVENIVTGSGDDVITASRAVNVIDGGDGNDIFRFLSAGDANGDTIVKLQSGDRIDLSAIDANSQVAGNQSFTLVSDGFSGAGQLMISEEMREDGTYTVLRGNVDNDDEADFEIGIKSGQVSEFQLTL</sequence>
<feature type="compositionally biased region" description="Acidic residues" evidence="8">
    <location>
        <begin position="2134"/>
        <end position="2242"/>
    </location>
</feature>
<dbReference type="EMBL" id="JACIBX010000004">
    <property type="protein sequence ID" value="MBB3711988.1"/>
    <property type="molecule type" value="Genomic_DNA"/>
</dbReference>
<keyword evidence="6" id="KW-0843">Virulence</keyword>
<dbReference type="SUPFAM" id="SSF51120">
    <property type="entry name" value="beta-Roll"/>
    <property type="match status" value="5"/>
</dbReference>
<reference evidence="9 10" key="1">
    <citation type="submission" date="2020-08" db="EMBL/GenBank/DDBJ databases">
        <title>Genomic Encyclopedia of Type Strains, Phase III (KMG-III): the genomes of soil and plant-associated and newly described type strains.</title>
        <authorList>
            <person name="Whitman W."/>
        </authorList>
    </citation>
    <scope>NUCLEOTIDE SEQUENCE [LARGE SCALE GENOMIC DNA]</scope>
    <source>
        <strain evidence="9 10">CECT 8572</strain>
    </source>
</reference>
<evidence type="ECO:0000256" key="4">
    <source>
        <dbReference type="ARBA" id="ARBA00022656"/>
    </source>
</evidence>
<comment type="subcellular location">
    <subcellularLocation>
        <location evidence="1">Membrane</location>
    </subcellularLocation>
    <subcellularLocation>
        <location evidence="2">Secreted</location>
    </subcellularLocation>
</comment>
<dbReference type="InterPro" id="IPR018511">
    <property type="entry name" value="Hemolysin-typ_Ca-bd_CS"/>
</dbReference>
<dbReference type="InterPro" id="IPR019791">
    <property type="entry name" value="Haem_peroxidase_animal"/>
</dbReference>
<keyword evidence="10" id="KW-1185">Reference proteome</keyword>
<dbReference type="PRINTS" id="PR01488">
    <property type="entry name" value="RTXTOXINA"/>
</dbReference>
<dbReference type="InterPro" id="IPR013783">
    <property type="entry name" value="Ig-like_fold"/>
</dbReference>
<evidence type="ECO:0000256" key="6">
    <source>
        <dbReference type="ARBA" id="ARBA00023026"/>
    </source>
</evidence>
<evidence type="ECO:0000313" key="9">
    <source>
        <dbReference type="EMBL" id="MBB3711988.1"/>
    </source>
</evidence>
<dbReference type="InterPro" id="IPR010255">
    <property type="entry name" value="Haem_peroxidase_sf"/>
</dbReference>
<dbReference type="PANTHER" id="PTHR38340:SF1">
    <property type="entry name" value="S-LAYER PROTEIN"/>
    <property type="match status" value="1"/>
</dbReference>
<dbReference type="Gene3D" id="2.60.40.10">
    <property type="entry name" value="Immunoglobulins"/>
    <property type="match status" value="1"/>
</dbReference>
<dbReference type="InterPro" id="IPR011049">
    <property type="entry name" value="Serralysin-like_metalloprot_C"/>
</dbReference>
<dbReference type="InterPro" id="IPR003995">
    <property type="entry name" value="RTX_toxin_determinant-A"/>
</dbReference>
<accession>A0ABR6HNG9</accession>
<keyword evidence="5" id="KW-0677">Repeat</keyword>
<evidence type="ECO:0000256" key="2">
    <source>
        <dbReference type="ARBA" id="ARBA00004613"/>
    </source>
</evidence>
<dbReference type="Gene3D" id="2.150.10.10">
    <property type="entry name" value="Serralysin-like metalloprotease, C-terminal"/>
    <property type="match status" value="7"/>
</dbReference>
<protein>
    <submittedName>
        <fullName evidence="9">Ca2+-binding RTX toxin-like protein</fullName>
    </submittedName>
</protein>
<dbReference type="PROSITE" id="PS00330">
    <property type="entry name" value="HEMOLYSIN_CALCIUM"/>
    <property type="match status" value="6"/>
</dbReference>
<evidence type="ECO:0000256" key="8">
    <source>
        <dbReference type="SAM" id="MobiDB-lite"/>
    </source>
</evidence>
<evidence type="ECO:0000256" key="7">
    <source>
        <dbReference type="ARBA" id="ARBA00023136"/>
    </source>
</evidence>
<feature type="compositionally biased region" description="Acidic residues" evidence="8">
    <location>
        <begin position="2105"/>
        <end position="2123"/>
    </location>
</feature>
<name>A0ABR6HNG9_9RHOB</name>
<proteinExistence type="predicted"/>
<comment type="caution">
    <text evidence="9">The sequence shown here is derived from an EMBL/GenBank/DDBJ whole genome shotgun (WGS) entry which is preliminary data.</text>
</comment>
<dbReference type="PANTHER" id="PTHR38340">
    <property type="entry name" value="S-LAYER PROTEIN"/>
    <property type="match status" value="1"/>
</dbReference>
<dbReference type="Pfam" id="PF00353">
    <property type="entry name" value="HemolysinCabind"/>
    <property type="match status" value="12"/>
</dbReference>
<dbReference type="PRINTS" id="PR00313">
    <property type="entry name" value="CABNDNGRPT"/>
</dbReference>
<dbReference type="Gene3D" id="1.10.640.10">
    <property type="entry name" value="Haem peroxidase domain superfamily, animal type"/>
    <property type="match status" value="1"/>
</dbReference>
<keyword evidence="3" id="KW-0964">Secreted</keyword>
<evidence type="ECO:0000256" key="5">
    <source>
        <dbReference type="ARBA" id="ARBA00022737"/>
    </source>
</evidence>
<dbReference type="RefSeq" id="WP_183471538.1">
    <property type="nucleotide sequence ID" value="NZ_JACIBX010000004.1"/>
</dbReference>
<gene>
    <name evidence="9" type="ORF">FHS00_001564</name>
</gene>
<dbReference type="InterPro" id="IPR050557">
    <property type="entry name" value="RTX_toxin/Mannuronan_C5-epim"/>
</dbReference>
<dbReference type="CDD" id="cd09821">
    <property type="entry name" value="An_peroxidase_bacterial_2"/>
    <property type="match status" value="1"/>
</dbReference>
<evidence type="ECO:0000256" key="1">
    <source>
        <dbReference type="ARBA" id="ARBA00004370"/>
    </source>
</evidence>
<dbReference type="SUPFAM" id="SSF48113">
    <property type="entry name" value="Heme-dependent peroxidases"/>
    <property type="match status" value="1"/>
</dbReference>
<dbReference type="InterPro" id="IPR001343">
    <property type="entry name" value="Hemolysn_Ca-bd"/>
</dbReference>
<dbReference type="Proteomes" id="UP000576152">
    <property type="component" value="Unassembled WGS sequence"/>
</dbReference>